<feature type="compositionally biased region" description="Acidic residues" evidence="1">
    <location>
        <begin position="79"/>
        <end position="88"/>
    </location>
</feature>
<keyword evidence="3" id="KW-1185">Reference proteome</keyword>
<feature type="compositionally biased region" description="Polar residues" evidence="1">
    <location>
        <begin position="31"/>
        <end position="42"/>
    </location>
</feature>
<feature type="region of interest" description="Disordered" evidence="1">
    <location>
        <begin position="79"/>
        <end position="99"/>
    </location>
</feature>
<feature type="compositionally biased region" description="Basic and acidic residues" evidence="1">
    <location>
        <begin position="89"/>
        <end position="99"/>
    </location>
</feature>
<dbReference type="PANTHER" id="PTHR38936">
    <property type="entry name" value="TITIN-LIKE ISOFORM X2"/>
    <property type="match status" value="1"/>
</dbReference>
<comment type="caution">
    <text evidence="2">The sequence shown here is derived from an EMBL/GenBank/DDBJ whole genome shotgun (WGS) entry which is preliminary data.</text>
</comment>
<feature type="region of interest" description="Disordered" evidence="1">
    <location>
        <begin position="1"/>
        <end position="51"/>
    </location>
</feature>
<dbReference type="PANTHER" id="PTHR38936:SF1">
    <property type="entry name" value="DUF641 DOMAIN-CONTAINING PROTEIN"/>
    <property type="match status" value="1"/>
</dbReference>
<feature type="region of interest" description="Disordered" evidence="1">
    <location>
        <begin position="227"/>
        <end position="250"/>
    </location>
</feature>
<dbReference type="Proteomes" id="UP001415857">
    <property type="component" value="Unassembled WGS sequence"/>
</dbReference>
<evidence type="ECO:0000313" key="2">
    <source>
        <dbReference type="EMBL" id="KAK9282200.1"/>
    </source>
</evidence>
<evidence type="ECO:0000256" key="1">
    <source>
        <dbReference type="SAM" id="MobiDB-lite"/>
    </source>
</evidence>
<accession>A0AAP0RUI3</accession>
<reference evidence="2 3" key="1">
    <citation type="journal article" date="2024" name="Plant J.">
        <title>Genome sequences and population genomics reveal climatic adaptation and genomic divergence between two closely related sweetgum species.</title>
        <authorList>
            <person name="Xu W.Q."/>
            <person name="Ren C.Q."/>
            <person name="Zhang X.Y."/>
            <person name="Comes H.P."/>
            <person name="Liu X.H."/>
            <person name="Li Y.G."/>
            <person name="Kettle C.J."/>
            <person name="Jalonen R."/>
            <person name="Gaisberger H."/>
            <person name="Ma Y.Z."/>
            <person name="Qiu Y.X."/>
        </authorList>
    </citation>
    <scope>NUCLEOTIDE SEQUENCE [LARGE SCALE GENOMIC DNA]</scope>
    <source>
        <strain evidence="2">Hangzhou</strain>
    </source>
</reference>
<evidence type="ECO:0000313" key="3">
    <source>
        <dbReference type="Proteomes" id="UP001415857"/>
    </source>
</evidence>
<sequence>MGRRPGGAKAEERAHMPESSNPHLEREGSHLTKQTNCSNLSSSRKRAKNQTVVFRRSVRLRNSVLPALKKDIEPVIEEIDASEREDEPEVHKEKKLPGPALDERNLEEKIDYLFQLLEAQQQTLEALKSKAIKRSFLSQCHCEADVRYKSLYMQSQKKSEALTEENCQLAKKLENALGKVEAFEKGTHVFSEVLEKLKDVILISNVTKATETAINLSSQAILGVSSPGAVTEPITSPAKRKRPAKETGKN</sequence>
<dbReference type="AlphaFoldDB" id="A0AAP0RUI3"/>
<protein>
    <submittedName>
        <fullName evidence="2">Uncharacterized protein</fullName>
    </submittedName>
</protein>
<gene>
    <name evidence="2" type="ORF">L1049_005112</name>
</gene>
<name>A0AAP0RUI3_LIQFO</name>
<dbReference type="EMBL" id="JBBPBK010000007">
    <property type="protein sequence ID" value="KAK9282200.1"/>
    <property type="molecule type" value="Genomic_DNA"/>
</dbReference>
<organism evidence="2 3">
    <name type="scientific">Liquidambar formosana</name>
    <name type="common">Formosan gum</name>
    <dbReference type="NCBI Taxonomy" id="63359"/>
    <lineage>
        <taxon>Eukaryota</taxon>
        <taxon>Viridiplantae</taxon>
        <taxon>Streptophyta</taxon>
        <taxon>Embryophyta</taxon>
        <taxon>Tracheophyta</taxon>
        <taxon>Spermatophyta</taxon>
        <taxon>Magnoliopsida</taxon>
        <taxon>eudicotyledons</taxon>
        <taxon>Gunneridae</taxon>
        <taxon>Pentapetalae</taxon>
        <taxon>Saxifragales</taxon>
        <taxon>Altingiaceae</taxon>
        <taxon>Liquidambar</taxon>
    </lineage>
</organism>
<proteinExistence type="predicted"/>